<dbReference type="EMBL" id="FOPI01000003">
    <property type="protein sequence ID" value="SFG14979.1"/>
    <property type="molecule type" value="Genomic_DNA"/>
</dbReference>
<dbReference type="RefSeq" id="WP_014073505.1">
    <property type="nucleotide sequence ID" value="NZ_AYYL01000001.1"/>
</dbReference>
<feature type="domain" description="DNA/RNA non-specific endonuclease/pyrophosphatase/phosphodiesterase" evidence="1">
    <location>
        <begin position="93"/>
        <end position="273"/>
    </location>
</feature>
<evidence type="ECO:0000313" key="3">
    <source>
        <dbReference type="Proteomes" id="UP000182635"/>
    </source>
</evidence>
<reference evidence="3" key="1">
    <citation type="submission" date="2016-10" db="EMBL/GenBank/DDBJ databases">
        <authorList>
            <person name="Varghese N."/>
            <person name="Submissions S."/>
        </authorList>
    </citation>
    <scope>NUCLEOTIDE SEQUENCE [LARGE SCALE GENOMIC DNA]</scope>
    <source>
        <strain evidence="3">DSM 20403</strain>
    </source>
</reference>
<protein>
    <submittedName>
        <fullName evidence="2">DNA-entry nuclease</fullName>
    </submittedName>
</protein>
<dbReference type="GO" id="GO:0003676">
    <property type="term" value="F:nucleic acid binding"/>
    <property type="evidence" value="ECO:0007669"/>
    <property type="project" value="InterPro"/>
</dbReference>
<dbReference type="GO" id="GO:0046872">
    <property type="term" value="F:metal ion binding"/>
    <property type="evidence" value="ECO:0007669"/>
    <property type="project" value="InterPro"/>
</dbReference>
<proteinExistence type="predicted"/>
<dbReference type="InterPro" id="IPR044929">
    <property type="entry name" value="DNA/RNA_non-sp_Endonuclease_sf"/>
</dbReference>
<dbReference type="GO" id="GO:0016787">
    <property type="term" value="F:hydrolase activity"/>
    <property type="evidence" value="ECO:0007669"/>
    <property type="project" value="InterPro"/>
</dbReference>
<dbReference type="InterPro" id="IPR001604">
    <property type="entry name" value="Endo_G_ENPP1-like_dom"/>
</dbReference>
<dbReference type="AlphaFoldDB" id="A0A1I2PIP8"/>
<dbReference type="Proteomes" id="UP000182635">
    <property type="component" value="Unassembled WGS sequence"/>
</dbReference>
<organism evidence="2 3">
    <name type="scientific">Ligilactobacillus ruminis DSM 20403 = NBRC 102161</name>
    <dbReference type="NCBI Taxonomy" id="1423798"/>
    <lineage>
        <taxon>Bacteria</taxon>
        <taxon>Bacillati</taxon>
        <taxon>Bacillota</taxon>
        <taxon>Bacilli</taxon>
        <taxon>Lactobacillales</taxon>
        <taxon>Lactobacillaceae</taxon>
        <taxon>Ligilactobacillus</taxon>
    </lineage>
</organism>
<sequence>MVKRRKQNKSFATLIIAIGVVLLSWTAFGKKIGLDEWLNSGGQSQTSRVQNDESTPERQLAESVLSDSIRQRLGQKIEWNGHGAFIINDNKTDLNANVSSAPYAVNRKETGAMIGDAWLNKTTRQYKNRSETGQGRTDWRPQGFKQKLDLSGRYSHAYDRGHLLAYALVGGLRGFDASESNPDNIATQTAWANEAQSANSTGQNYYEGLVRKALDQNERVRYRVTDLFEEGNLVPSGAHIEAKSRSGSLEFNVFVPNVQKGIEINYQTGDVSVK</sequence>
<dbReference type="SMART" id="SM00892">
    <property type="entry name" value="Endonuclease_NS"/>
    <property type="match status" value="1"/>
</dbReference>
<dbReference type="Gene3D" id="3.40.570.10">
    <property type="entry name" value="Extracellular Endonuclease, subunit A"/>
    <property type="match status" value="1"/>
</dbReference>
<dbReference type="OrthoDB" id="9783680at2"/>
<gene>
    <name evidence="2" type="ORF">SAMN02910432_00103</name>
</gene>
<dbReference type="GeneID" id="29802290"/>
<dbReference type="Pfam" id="PF01223">
    <property type="entry name" value="Endonuclease_NS"/>
    <property type="match status" value="1"/>
</dbReference>
<name>A0A1I2PIP8_9LACO</name>
<evidence type="ECO:0000259" key="1">
    <source>
        <dbReference type="SMART" id="SM00892"/>
    </source>
</evidence>
<accession>A0A1I2PIP8</accession>
<evidence type="ECO:0000313" key="2">
    <source>
        <dbReference type="EMBL" id="SFG14979.1"/>
    </source>
</evidence>